<comment type="caution">
    <text evidence="1">The sequence shown here is derived from an EMBL/GenBank/DDBJ whole genome shotgun (WGS) entry which is preliminary data.</text>
</comment>
<evidence type="ECO:0000313" key="2">
    <source>
        <dbReference type="Proteomes" id="UP000824164"/>
    </source>
</evidence>
<gene>
    <name evidence="1" type="ORF">IAB63_03285</name>
</gene>
<dbReference type="EMBL" id="DVLT01000022">
    <property type="protein sequence ID" value="HIU02259.1"/>
    <property type="molecule type" value="Genomic_DNA"/>
</dbReference>
<name>A0A9D1HG20_9FIRM</name>
<accession>A0A9D1HG20</accession>
<reference evidence="1" key="1">
    <citation type="submission" date="2020-10" db="EMBL/GenBank/DDBJ databases">
        <authorList>
            <person name="Gilroy R."/>
        </authorList>
    </citation>
    <scope>NUCLEOTIDE SEQUENCE</scope>
    <source>
        <strain evidence="1">CHK187-14744</strain>
    </source>
</reference>
<dbReference type="AlphaFoldDB" id="A0A9D1HG20"/>
<organism evidence="1 2">
    <name type="scientific">Candidatus Onthocola gallistercoris</name>
    <dbReference type="NCBI Taxonomy" id="2840876"/>
    <lineage>
        <taxon>Bacteria</taxon>
        <taxon>Bacillati</taxon>
        <taxon>Bacillota</taxon>
        <taxon>Bacilli</taxon>
        <taxon>Candidatus Onthocola</taxon>
    </lineage>
</organism>
<dbReference type="Proteomes" id="UP000824164">
    <property type="component" value="Unassembled WGS sequence"/>
</dbReference>
<evidence type="ECO:0000313" key="1">
    <source>
        <dbReference type="EMBL" id="HIU02259.1"/>
    </source>
</evidence>
<protein>
    <submittedName>
        <fullName evidence="1">Molecular chaperone Hsp90</fullName>
    </submittedName>
</protein>
<reference evidence="1" key="2">
    <citation type="journal article" date="2021" name="PeerJ">
        <title>Extensive microbial diversity within the chicken gut microbiome revealed by metagenomics and culture.</title>
        <authorList>
            <person name="Gilroy R."/>
            <person name="Ravi A."/>
            <person name="Getino M."/>
            <person name="Pursley I."/>
            <person name="Horton D.L."/>
            <person name="Alikhan N.F."/>
            <person name="Baker D."/>
            <person name="Gharbi K."/>
            <person name="Hall N."/>
            <person name="Watson M."/>
            <person name="Adriaenssens E.M."/>
            <person name="Foster-Nyarko E."/>
            <person name="Jarju S."/>
            <person name="Secka A."/>
            <person name="Antonio M."/>
            <person name="Oren A."/>
            <person name="Chaudhuri R.R."/>
            <person name="La Ragione R."/>
            <person name="Hildebrand F."/>
            <person name="Pallen M.J."/>
        </authorList>
    </citation>
    <scope>NUCLEOTIDE SEQUENCE</scope>
    <source>
        <strain evidence="1">CHK187-14744</strain>
    </source>
</reference>
<proteinExistence type="predicted"/>
<sequence length="118" mass="12602">MKSEVLSYVAERSKELMEASTCSKEAKAAAKAWLEAVGTDQEARETEKYIAELEADIVTAEGLLAFASSDGGKQVFGEHAAQVADHARELVASGAKYCDCPACSIAAEILEKKDQMLS</sequence>